<dbReference type="Gene3D" id="2.40.160.60">
    <property type="entry name" value="Outer membrane protein transport protein (OMPP1/FadL/TodX)"/>
    <property type="match status" value="1"/>
</dbReference>
<accession>A0A7V3PTW9</accession>
<dbReference type="AlphaFoldDB" id="A0A7V3PTW9"/>
<evidence type="ECO:0008006" key="2">
    <source>
        <dbReference type="Google" id="ProtNLM"/>
    </source>
</evidence>
<organism evidence="1">
    <name type="scientific">candidate division WOR-3 bacterium</name>
    <dbReference type="NCBI Taxonomy" id="2052148"/>
    <lineage>
        <taxon>Bacteria</taxon>
        <taxon>Bacteria division WOR-3</taxon>
    </lineage>
</organism>
<protein>
    <recommendedName>
        <fullName evidence="2">PorV/PorQ family protein</fullName>
    </recommendedName>
</protein>
<proteinExistence type="predicted"/>
<dbReference type="EMBL" id="DTMZ01000102">
    <property type="protein sequence ID" value="HGD13330.1"/>
    <property type="molecule type" value="Genomic_DNA"/>
</dbReference>
<evidence type="ECO:0000313" key="1">
    <source>
        <dbReference type="EMBL" id="HGD13330.1"/>
    </source>
</evidence>
<reference evidence="1" key="1">
    <citation type="journal article" date="2020" name="mSystems">
        <title>Genome- and Community-Level Interaction Insights into Carbon Utilization and Element Cycling Functions of Hydrothermarchaeota in Hydrothermal Sediment.</title>
        <authorList>
            <person name="Zhou Z."/>
            <person name="Liu Y."/>
            <person name="Xu W."/>
            <person name="Pan J."/>
            <person name="Luo Z.H."/>
            <person name="Li M."/>
        </authorList>
    </citation>
    <scope>NUCLEOTIDE SEQUENCE [LARGE SCALE GENOMIC DNA]</scope>
    <source>
        <strain evidence="1">SpSt-914</strain>
    </source>
</reference>
<comment type="caution">
    <text evidence="1">The sequence shown here is derived from an EMBL/GenBank/DDBJ whole genome shotgun (WGS) entry which is preliminary data.</text>
</comment>
<dbReference type="SUPFAM" id="SSF56935">
    <property type="entry name" value="Porins"/>
    <property type="match status" value="1"/>
</dbReference>
<gene>
    <name evidence="1" type="ORF">ENX16_04550</name>
</gene>
<name>A0A7V3PTW9_UNCW3</name>
<sequence length="377" mass="42073">MEKIIKTLHGKRLIVKLITVVLGLFSAGGVGANVPVRDWWGDEVKAEPAAVFVNPARLGFYSRSILQIGLSYRLLNEERARLVYDQFENTVGEAVYADNFSSSWRFGPVAGIFRYRNFGFGAGVGVVRDFNYQYLKERLDDFYVKIGEDRVEQSGMLKGANLGISFNPVNRLGIGIGARYLFGSREFEQLIIRVPDTVRLTSRGKPSGVGWLAGIGTMPFPKLKLDFAYQSSVRLNKWDSTGTRIEPWRAVAGVELAAAGSLPSKFMMSAQLTGWSVVDSGYKNVLSVRLGVEHLMLNSVRLRYGFGLEPLFSDPGVQMPYGEFGLGFNIDHWRIDLGLTGTREELAGRNFVLPITPEDSRVYQTRINLSLGMQYEL</sequence>